<accession>A0A0J1HDY8</accession>
<evidence type="ECO:0000313" key="3">
    <source>
        <dbReference type="Proteomes" id="UP000035909"/>
    </source>
</evidence>
<dbReference type="InterPro" id="IPR025510">
    <property type="entry name" value="DUF4397"/>
</dbReference>
<evidence type="ECO:0000313" key="2">
    <source>
        <dbReference type="EMBL" id="KLV09865.1"/>
    </source>
</evidence>
<proteinExistence type="predicted"/>
<protein>
    <recommendedName>
        <fullName evidence="1">DUF4397 domain-containing protein</fullName>
    </recommendedName>
</protein>
<dbReference type="EMBL" id="LDOU01000007">
    <property type="protein sequence ID" value="KLV09865.1"/>
    <property type="molecule type" value="Genomic_DNA"/>
</dbReference>
<dbReference type="OrthoDB" id="9783299at2"/>
<feature type="domain" description="DUF4397" evidence="1">
    <location>
        <begin position="27"/>
        <end position="146"/>
    </location>
</feature>
<gene>
    <name evidence="2" type="ORF">ABT57_09300</name>
</gene>
<organism evidence="2 3">
    <name type="scientific">Photobacterium ganghwense</name>
    <dbReference type="NCBI Taxonomy" id="320778"/>
    <lineage>
        <taxon>Bacteria</taxon>
        <taxon>Pseudomonadati</taxon>
        <taxon>Pseudomonadota</taxon>
        <taxon>Gammaproteobacteria</taxon>
        <taxon>Vibrionales</taxon>
        <taxon>Vibrionaceae</taxon>
        <taxon>Photobacterium</taxon>
    </lineage>
</organism>
<dbReference type="Pfam" id="PF14344">
    <property type="entry name" value="DUF4397"/>
    <property type="match status" value="2"/>
</dbReference>
<dbReference type="RefSeq" id="WP_047884954.1">
    <property type="nucleotide sequence ID" value="NZ_CP071326.1"/>
</dbReference>
<dbReference type="PROSITE" id="PS51257">
    <property type="entry name" value="PROKAR_LIPOPROTEIN"/>
    <property type="match status" value="1"/>
</dbReference>
<name>A0A0J1HDY8_9GAMM</name>
<feature type="domain" description="DUF4397" evidence="1">
    <location>
        <begin position="245"/>
        <end position="359"/>
    </location>
</feature>
<reference evidence="2 3" key="1">
    <citation type="submission" date="2015-05" db="EMBL/GenBank/DDBJ databases">
        <title>Photobacterium galathea sp. nov.</title>
        <authorList>
            <person name="Machado H."/>
            <person name="Gram L."/>
        </authorList>
    </citation>
    <scope>NUCLEOTIDE SEQUENCE [LARGE SCALE GENOMIC DNA]</scope>
    <source>
        <strain evidence="2 3">DSM 22954</strain>
    </source>
</reference>
<sequence>MNMKSVVSVLGLSVFLTGCPLEDDDVSQIRITHASSDAPPVAVLLNGETVGGLENVDYQTGSQLLNVESGTYNVGVEALLPGDERLSVISANLDFSPDMQYDIVAVNQAESIEPVVLSRPDILPSGNEIRVDVLHAHPDVPAVDIYLNTEEDISAVEPAVAGLAFKEDHPELPVILPAATYRLRLTLAGSKTVAYASGPVELNGGSDLLITAVPNVSGGAVSPVNLLVADGEQITVLRNLGEQVEVRVVHAVADAPNVDVLASGSVVDGLSDITFREFRSVRLAPEHYDLSVAAAFDNSVVVIDAPDTSFAAGTSTSIYAVGKLNSVTDSTIEPLIIPEDLRPVAAYAKVRVVHASSTAAGLGRVDIHASVDGVFDASTVVLEGVDFKQTAVLNVPAGTYQLAVILQSDPSYTPAVTASAEVENGGVYSVVATDDFAGGLLLNVDNTL</sequence>
<dbReference type="STRING" id="320778.ABT57_09300"/>
<dbReference type="AlphaFoldDB" id="A0A0J1HDY8"/>
<dbReference type="PATRIC" id="fig|320778.3.peg.2024"/>
<dbReference type="Proteomes" id="UP000035909">
    <property type="component" value="Unassembled WGS sequence"/>
</dbReference>
<keyword evidence="3" id="KW-1185">Reference proteome</keyword>
<comment type="caution">
    <text evidence="2">The sequence shown here is derived from an EMBL/GenBank/DDBJ whole genome shotgun (WGS) entry which is preliminary data.</text>
</comment>
<evidence type="ECO:0000259" key="1">
    <source>
        <dbReference type="Pfam" id="PF14344"/>
    </source>
</evidence>